<dbReference type="PANTHER" id="PTHR21041:SF9">
    <property type="entry name" value="DENDRITIC CELL-SPECIFIC TRANSMEMBRANE PROTEIN-LIKE DOMAIN-CONTAINING PROTEIN"/>
    <property type="match status" value="1"/>
</dbReference>
<dbReference type="InterPro" id="IPR051856">
    <property type="entry name" value="CSR-E3_Ligase_Protein"/>
</dbReference>
<reference evidence="7" key="1">
    <citation type="journal article" date="2010" name="Science">
        <title>Plasticity of animal genome architecture unmasked by rapid evolution of a pelagic tunicate.</title>
        <authorList>
            <person name="Denoeud F."/>
            <person name="Henriet S."/>
            <person name="Mungpakdee S."/>
            <person name="Aury J.M."/>
            <person name="Da Silva C."/>
            <person name="Brinkmann H."/>
            <person name="Mikhaleva J."/>
            <person name="Olsen L.C."/>
            <person name="Jubin C."/>
            <person name="Canestro C."/>
            <person name="Bouquet J.M."/>
            <person name="Danks G."/>
            <person name="Poulain J."/>
            <person name="Campsteijn C."/>
            <person name="Adamski M."/>
            <person name="Cross I."/>
            <person name="Yadetie F."/>
            <person name="Muffato M."/>
            <person name="Louis A."/>
            <person name="Butcher S."/>
            <person name="Tsagkogeorga G."/>
            <person name="Konrad A."/>
            <person name="Singh S."/>
            <person name="Jensen M.F."/>
            <person name="Cong E.H."/>
            <person name="Eikeseth-Otteraa H."/>
            <person name="Noel B."/>
            <person name="Anthouard V."/>
            <person name="Porcel B.M."/>
            <person name="Kachouri-Lafond R."/>
            <person name="Nishino A."/>
            <person name="Ugolini M."/>
            <person name="Chourrout P."/>
            <person name="Nishida H."/>
            <person name="Aasland R."/>
            <person name="Huzurbazar S."/>
            <person name="Westhof E."/>
            <person name="Delsuc F."/>
            <person name="Lehrach H."/>
            <person name="Reinhardt R."/>
            <person name="Weissenbach J."/>
            <person name="Roy S.W."/>
            <person name="Artiguenave F."/>
            <person name="Postlethwait J.H."/>
            <person name="Manak J.R."/>
            <person name="Thompson E.M."/>
            <person name="Jaillon O."/>
            <person name="Du Pasquier L."/>
            <person name="Boudinot P."/>
            <person name="Liberles D.A."/>
            <person name="Volff J.N."/>
            <person name="Philippe H."/>
            <person name="Lenhard B."/>
            <person name="Roest Crollius H."/>
            <person name="Wincker P."/>
            <person name="Chourrout D."/>
        </authorList>
    </citation>
    <scope>NUCLEOTIDE SEQUENCE [LARGE SCALE GENOMIC DNA]</scope>
</reference>
<proteinExistence type="predicted"/>
<evidence type="ECO:0000313" key="8">
    <source>
        <dbReference type="Proteomes" id="UP000001307"/>
    </source>
</evidence>
<keyword evidence="3 5" id="KW-1133">Transmembrane helix</keyword>
<organism evidence="7">
    <name type="scientific">Oikopleura dioica</name>
    <name type="common">Tunicate</name>
    <dbReference type="NCBI Taxonomy" id="34765"/>
    <lineage>
        <taxon>Eukaryota</taxon>
        <taxon>Metazoa</taxon>
        <taxon>Chordata</taxon>
        <taxon>Tunicata</taxon>
        <taxon>Appendicularia</taxon>
        <taxon>Copelata</taxon>
        <taxon>Oikopleuridae</taxon>
        <taxon>Oikopleura</taxon>
    </lineage>
</organism>
<evidence type="ECO:0000259" key="6">
    <source>
        <dbReference type="Pfam" id="PF07782"/>
    </source>
</evidence>
<dbReference type="OrthoDB" id="5985669at2759"/>
<evidence type="ECO:0000256" key="3">
    <source>
        <dbReference type="ARBA" id="ARBA00022989"/>
    </source>
</evidence>
<evidence type="ECO:0000256" key="4">
    <source>
        <dbReference type="ARBA" id="ARBA00023136"/>
    </source>
</evidence>
<dbReference type="Pfam" id="PF07782">
    <property type="entry name" value="DC_STAMP"/>
    <property type="match status" value="1"/>
</dbReference>
<dbReference type="PROSITE" id="PS51257">
    <property type="entry name" value="PROKAR_LIPOPROTEIN"/>
    <property type="match status" value="1"/>
</dbReference>
<dbReference type="Proteomes" id="UP000001307">
    <property type="component" value="Unassembled WGS sequence"/>
</dbReference>
<dbReference type="InterPro" id="IPR012858">
    <property type="entry name" value="DC_STAMP-like"/>
</dbReference>
<evidence type="ECO:0000256" key="1">
    <source>
        <dbReference type="ARBA" id="ARBA00004141"/>
    </source>
</evidence>
<dbReference type="EMBL" id="FN653073">
    <property type="protein sequence ID" value="CBY11006.1"/>
    <property type="molecule type" value="Genomic_DNA"/>
</dbReference>
<dbReference type="InParanoid" id="E4XLZ9"/>
<evidence type="ECO:0000256" key="2">
    <source>
        <dbReference type="ARBA" id="ARBA00022692"/>
    </source>
</evidence>
<accession>E4XLZ9</accession>
<feature type="transmembrane region" description="Helical" evidence="5">
    <location>
        <begin position="207"/>
        <end position="228"/>
    </location>
</feature>
<keyword evidence="2 5" id="KW-0812">Transmembrane</keyword>
<gene>
    <name evidence="7" type="ORF">GSOID_T00014746001</name>
</gene>
<name>E4XLZ9_OIKDI</name>
<keyword evidence="8" id="KW-1185">Reference proteome</keyword>
<dbReference type="AlphaFoldDB" id="E4XLZ9"/>
<evidence type="ECO:0000256" key="5">
    <source>
        <dbReference type="SAM" id="Phobius"/>
    </source>
</evidence>
<comment type="subcellular location">
    <subcellularLocation>
        <location evidence="1">Membrane</location>
        <topology evidence="1">Multi-pass membrane protein</topology>
    </subcellularLocation>
</comment>
<evidence type="ECO:0000313" key="7">
    <source>
        <dbReference type="EMBL" id="CBY11006.1"/>
    </source>
</evidence>
<sequence length="363" mass="41518">MEVKFKETKDKLEKRLEMASNISLLVFSCLVMVSSYFYLLRWLHKDDFDNKYLTAEFERVDGLKALKDEELQPLGPLESMRYIEPNSIRLVDEDWMEFLSEAKTILLWTAGACAVIGLDWAFYGILNAASVKAKRAVSDVFPGKVQLHFRSEADPFVAPEERKPGIFADILEDLATSFEKIDPVNQTEIRKGFHKCIGVPNEPDQGVIAYQLIICGLLIVQLILGPYVKRLRFLICAVSYPKRQRERITWLWHKIKSDRARGYLRRGLNSLRPTSWKGLKGKLARFIFRANAFICNNCRRSRGAGNDHLYMVCQVAGCNAQYCIECFACLENKCSRCNGTIERLDSDDSISDCGDDSGLFPYF</sequence>
<dbReference type="PANTHER" id="PTHR21041">
    <property type="entry name" value="DENDRITIC CELL-SPECIFIC TRANSMEMBRANE PROTEIN"/>
    <property type="match status" value="1"/>
</dbReference>
<dbReference type="GO" id="GO:0016020">
    <property type="term" value="C:membrane"/>
    <property type="evidence" value="ECO:0007669"/>
    <property type="project" value="UniProtKB-SubCell"/>
</dbReference>
<protein>
    <recommendedName>
        <fullName evidence="6">Dendritic cell-specific transmembrane protein-like domain-containing protein</fullName>
    </recommendedName>
</protein>
<keyword evidence="4 5" id="KW-0472">Membrane</keyword>
<feature type="transmembrane region" description="Helical" evidence="5">
    <location>
        <begin position="21"/>
        <end position="39"/>
    </location>
</feature>
<feature type="domain" description="Dendritic cell-specific transmembrane protein-like" evidence="6">
    <location>
        <begin position="48"/>
        <end position="251"/>
    </location>
</feature>
<feature type="transmembrane region" description="Helical" evidence="5">
    <location>
        <begin position="105"/>
        <end position="126"/>
    </location>
</feature>